<dbReference type="Proteomes" id="UP000198242">
    <property type="component" value="Chromosome I"/>
</dbReference>
<organism evidence="1 2">
    <name type="scientific">Micromonospora viridifaciens</name>
    <dbReference type="NCBI Taxonomy" id="1881"/>
    <lineage>
        <taxon>Bacteria</taxon>
        <taxon>Bacillati</taxon>
        <taxon>Actinomycetota</taxon>
        <taxon>Actinomycetes</taxon>
        <taxon>Micromonosporales</taxon>
        <taxon>Micromonosporaceae</taxon>
        <taxon>Micromonospora</taxon>
    </lineage>
</organism>
<dbReference type="Pfam" id="PF13432">
    <property type="entry name" value="TPR_16"/>
    <property type="match status" value="3"/>
</dbReference>
<dbReference type="InterPro" id="IPR011990">
    <property type="entry name" value="TPR-like_helical_dom_sf"/>
</dbReference>
<dbReference type="RefSeq" id="WP_167402641.1">
    <property type="nucleotide sequence ID" value="NZ_LT607411.1"/>
</dbReference>
<reference evidence="2" key="1">
    <citation type="submission" date="2016-06" db="EMBL/GenBank/DDBJ databases">
        <authorList>
            <person name="Varghese N."/>
            <person name="Submissions Spin"/>
        </authorList>
    </citation>
    <scope>NUCLEOTIDE SEQUENCE [LARGE SCALE GENOMIC DNA]</scope>
    <source>
        <strain evidence="2">DSM 43909</strain>
    </source>
</reference>
<evidence type="ECO:0000313" key="2">
    <source>
        <dbReference type="Proteomes" id="UP000198242"/>
    </source>
</evidence>
<name>A0A1C4ZG72_MICVI</name>
<dbReference type="SUPFAM" id="SSF48452">
    <property type="entry name" value="TPR-like"/>
    <property type="match status" value="1"/>
</dbReference>
<dbReference type="AlphaFoldDB" id="A0A1C4ZG72"/>
<evidence type="ECO:0008006" key="3">
    <source>
        <dbReference type="Google" id="ProtNLM"/>
    </source>
</evidence>
<proteinExistence type="predicted"/>
<evidence type="ECO:0000313" key="1">
    <source>
        <dbReference type="EMBL" id="SCF31928.1"/>
    </source>
</evidence>
<keyword evidence="2" id="KW-1185">Reference proteome</keyword>
<dbReference type="Gene3D" id="1.25.40.10">
    <property type="entry name" value="Tetratricopeptide repeat domain"/>
    <property type="match status" value="2"/>
</dbReference>
<gene>
    <name evidence="1" type="ORF">GA0074695_5534</name>
</gene>
<protein>
    <recommendedName>
        <fullName evidence="3">Tetratricopeptide repeat-containing protein</fullName>
    </recommendedName>
</protein>
<accession>A0A1C4ZG72</accession>
<sequence length="290" mass="31617">MCEDEPTDDEERVDWLLEQGRVDEAVALLDAITDRGRLGDLTWLTDVLAEHGRFDEAVAEWHRAIAAGLAGARGRYADMLDRAGRTDEAVAAWRAAVAAGDPGARVGLSRHLARVGRLTEAESLFRELLAGGVPAVAPDLVMLLADSGRTDEAVALGRALRQVPGVPRWEVGQAFEKRGLVDEAIESYRTGLAEGASHLYARLAQLLYRQRRVDEAIAVLRAATEDRDMRYQAWRKLGYLLGVEGRAAELNAEARRCAGQLDGWFVPFLVAASKRGWHEGGFCGCADAPS</sequence>
<dbReference type="EMBL" id="LT607411">
    <property type="protein sequence ID" value="SCF31928.1"/>
    <property type="molecule type" value="Genomic_DNA"/>
</dbReference>